<keyword evidence="3" id="KW-1185">Reference proteome</keyword>
<dbReference type="Pfam" id="PF04149">
    <property type="entry name" value="DUF397"/>
    <property type="match status" value="1"/>
</dbReference>
<sequence>MISKAPGARLAWVKSSYSGAQGNCVEVAVLPGGGYALRDSKAPQGPALAFGPETFAAFLSGGMVQAVVVRPAR</sequence>
<reference evidence="2" key="1">
    <citation type="submission" date="2022-08" db="EMBL/GenBank/DDBJ databases">
        <authorList>
            <person name="Somphong A."/>
            <person name="Phongsopitanun W."/>
        </authorList>
    </citation>
    <scope>NUCLEOTIDE SEQUENCE</scope>
    <source>
        <strain evidence="2">LP05-1</strain>
    </source>
</reference>
<accession>A0ABT2CI40</accession>
<comment type="caution">
    <text evidence="2">The sequence shown here is derived from an EMBL/GenBank/DDBJ whole genome shotgun (WGS) entry which is preliminary data.</text>
</comment>
<protein>
    <submittedName>
        <fullName evidence="2">DUF397 domain-containing protein</fullName>
    </submittedName>
</protein>
<dbReference type="InterPro" id="IPR007278">
    <property type="entry name" value="DUF397"/>
</dbReference>
<name>A0ABT2CI40_9ACTN</name>
<evidence type="ECO:0000313" key="2">
    <source>
        <dbReference type="EMBL" id="MCS0637071.1"/>
    </source>
</evidence>
<proteinExistence type="predicted"/>
<evidence type="ECO:0000259" key="1">
    <source>
        <dbReference type="Pfam" id="PF04149"/>
    </source>
</evidence>
<dbReference type="EMBL" id="JANUGQ010000012">
    <property type="protein sequence ID" value="MCS0637071.1"/>
    <property type="molecule type" value="Genomic_DNA"/>
</dbReference>
<evidence type="ECO:0000313" key="3">
    <source>
        <dbReference type="Proteomes" id="UP001431313"/>
    </source>
</evidence>
<organism evidence="2 3">
    <name type="scientific">Streptomyces pyxinae</name>
    <dbReference type="NCBI Taxonomy" id="2970734"/>
    <lineage>
        <taxon>Bacteria</taxon>
        <taxon>Bacillati</taxon>
        <taxon>Actinomycetota</taxon>
        <taxon>Actinomycetes</taxon>
        <taxon>Kitasatosporales</taxon>
        <taxon>Streptomycetaceae</taxon>
        <taxon>Streptomyces</taxon>
    </lineage>
</organism>
<feature type="domain" description="DUF397" evidence="1">
    <location>
        <begin position="10"/>
        <end position="61"/>
    </location>
</feature>
<dbReference type="Proteomes" id="UP001431313">
    <property type="component" value="Unassembled WGS sequence"/>
</dbReference>
<gene>
    <name evidence="2" type="ORF">NX801_15655</name>
</gene>